<dbReference type="PANTHER" id="PTHR34580:SF9">
    <property type="entry name" value="SLL5097 PROTEIN"/>
    <property type="match status" value="1"/>
</dbReference>
<sequence length="336" mass="39328">MATNRNAIIRYQALDKCFRNPGRRYYIEDLIDACNQAIYEFSGIENGVKRRKVLCDIRFMESSQGWDIPLVRIRDGHRVYFRYDDINFSINNQPLNETEEKHLKEAILTLSRFKGLPQFEWINEISTRLDASIGSSKSSVQIIEFEQNDYLKGLENITPIYNAIAYKKALKVSYRSFKNDNPQTITFHPYYLKQYKNRWFAFGLNGELNLLANLALDRILVLEEINTPFIPNTEIDFSEYFDDVIGVTVHNEQVPEIIRLKVSNILYPYIKTKPLHGSQKEKSKEDEFTHIELKLIPNYELESLILSYGEGVEVVSPDSLRTKIQSRLEQTIKNYQ</sequence>
<evidence type="ECO:0000313" key="3">
    <source>
        <dbReference type="EMBL" id="TCN61640.1"/>
    </source>
</evidence>
<organism evidence="3 4">
    <name type="scientific">Acetobacteroides hydrogenigenes</name>
    <dbReference type="NCBI Taxonomy" id="979970"/>
    <lineage>
        <taxon>Bacteria</taxon>
        <taxon>Pseudomonadati</taxon>
        <taxon>Bacteroidota</taxon>
        <taxon>Bacteroidia</taxon>
        <taxon>Bacteroidales</taxon>
        <taxon>Rikenellaceae</taxon>
        <taxon>Acetobacteroides</taxon>
    </lineage>
</organism>
<accession>A0A4V2RMY3</accession>
<dbReference type="GO" id="GO:0003677">
    <property type="term" value="F:DNA binding"/>
    <property type="evidence" value="ECO:0007669"/>
    <property type="project" value="UniProtKB-KW"/>
</dbReference>
<feature type="domain" description="WCX" evidence="2">
    <location>
        <begin position="258"/>
        <end position="330"/>
    </location>
</feature>
<feature type="domain" description="WYL" evidence="1">
    <location>
        <begin position="156"/>
        <end position="222"/>
    </location>
</feature>
<evidence type="ECO:0000259" key="2">
    <source>
        <dbReference type="Pfam" id="PF25583"/>
    </source>
</evidence>
<dbReference type="PROSITE" id="PS52050">
    <property type="entry name" value="WYL"/>
    <property type="match status" value="1"/>
</dbReference>
<dbReference type="InterPro" id="IPR026881">
    <property type="entry name" value="WYL_dom"/>
</dbReference>
<protein>
    <submittedName>
        <fullName evidence="3">Putative DNA-binding transcriptional regulator YafY</fullName>
    </submittedName>
</protein>
<dbReference type="InterPro" id="IPR057727">
    <property type="entry name" value="WCX_dom"/>
</dbReference>
<dbReference type="Proteomes" id="UP000294830">
    <property type="component" value="Unassembled WGS sequence"/>
</dbReference>
<dbReference type="PANTHER" id="PTHR34580">
    <property type="match status" value="1"/>
</dbReference>
<name>A0A4V2RMY3_9BACT</name>
<dbReference type="OrthoDB" id="43316at2"/>
<evidence type="ECO:0000313" key="4">
    <source>
        <dbReference type="Proteomes" id="UP000294830"/>
    </source>
</evidence>
<dbReference type="AlphaFoldDB" id="A0A4V2RMY3"/>
<proteinExistence type="predicted"/>
<dbReference type="Pfam" id="PF25583">
    <property type="entry name" value="WCX"/>
    <property type="match status" value="1"/>
</dbReference>
<dbReference type="Pfam" id="PF13280">
    <property type="entry name" value="WYL"/>
    <property type="match status" value="1"/>
</dbReference>
<reference evidence="3 4" key="1">
    <citation type="submission" date="2019-03" db="EMBL/GenBank/DDBJ databases">
        <title>Genomic Encyclopedia of Archaeal and Bacterial Type Strains, Phase II (KMG-II): from individual species to whole genera.</title>
        <authorList>
            <person name="Goeker M."/>
        </authorList>
    </citation>
    <scope>NUCLEOTIDE SEQUENCE [LARGE SCALE GENOMIC DNA]</scope>
    <source>
        <strain evidence="3 4">RL-C</strain>
    </source>
</reference>
<dbReference type="EMBL" id="SLWB01000025">
    <property type="protein sequence ID" value="TCN61640.1"/>
    <property type="molecule type" value="Genomic_DNA"/>
</dbReference>
<gene>
    <name evidence="3" type="ORF">CLV25_12523</name>
</gene>
<keyword evidence="4" id="KW-1185">Reference proteome</keyword>
<dbReference type="RefSeq" id="WP_131840628.1">
    <property type="nucleotide sequence ID" value="NZ_SLWB01000025.1"/>
</dbReference>
<evidence type="ECO:0000259" key="1">
    <source>
        <dbReference type="Pfam" id="PF13280"/>
    </source>
</evidence>
<dbReference type="InterPro" id="IPR051534">
    <property type="entry name" value="CBASS_pafABC_assoc_protein"/>
</dbReference>
<comment type="caution">
    <text evidence="3">The sequence shown here is derived from an EMBL/GenBank/DDBJ whole genome shotgun (WGS) entry which is preliminary data.</text>
</comment>
<keyword evidence="3" id="KW-0238">DNA-binding</keyword>